<dbReference type="InParanoid" id="A0A0U5JF95"/>
<evidence type="ECO:0000313" key="3">
    <source>
        <dbReference type="EMBL" id="CUI18174.1"/>
    </source>
</evidence>
<feature type="region of interest" description="Disordered" evidence="2">
    <location>
        <begin position="1"/>
        <end position="25"/>
    </location>
</feature>
<dbReference type="RefSeq" id="WP_059062634.1">
    <property type="nucleotide sequence ID" value="NZ_LN879503.1"/>
</dbReference>
<keyword evidence="4" id="KW-1185">Reference proteome</keyword>
<evidence type="ECO:0000313" key="4">
    <source>
        <dbReference type="Proteomes" id="UP000069902"/>
    </source>
</evidence>
<organism evidence="3 4">
    <name type="scientific">Candidatus Protochlamydia naegleriophila</name>
    <dbReference type="NCBI Taxonomy" id="389348"/>
    <lineage>
        <taxon>Bacteria</taxon>
        <taxon>Pseudomonadati</taxon>
        <taxon>Chlamydiota</taxon>
        <taxon>Chlamydiia</taxon>
        <taxon>Parachlamydiales</taxon>
        <taxon>Parachlamydiaceae</taxon>
        <taxon>Candidatus Protochlamydia</taxon>
    </lineage>
</organism>
<evidence type="ECO:0000256" key="1">
    <source>
        <dbReference type="SAM" id="Coils"/>
    </source>
</evidence>
<feature type="compositionally biased region" description="Polar residues" evidence="2">
    <location>
        <begin position="1"/>
        <end position="11"/>
    </location>
</feature>
<evidence type="ECO:0000256" key="2">
    <source>
        <dbReference type="SAM" id="MobiDB-lite"/>
    </source>
</evidence>
<dbReference type="Proteomes" id="UP000069902">
    <property type="component" value="Plasmid pPNK"/>
</dbReference>
<name>A0A0U5JF95_9BACT</name>
<sequence length="211" mass="23427">MNINNIGSNSFRLPDDSSGHSSTSNLLGSLNQKASFTKDNIANLLHHPGSFFLSLTEIPSQVDDTIKPGKEHVYKEGKLDEVGINGDPIDDTIDDLWNDVFAANEESETNNEIASQDQDNVQEKEISHDHISELVEQDTANNAQNLAQIRNDVSELKDDMVNYTSRHGIEIDEHHLNQAIEKHFMSLDGVEGDIIKSCGFGDKMSVTSMKF</sequence>
<reference evidence="4" key="1">
    <citation type="submission" date="2015-09" db="EMBL/GenBank/DDBJ databases">
        <authorList>
            <person name="Bertelli C."/>
        </authorList>
    </citation>
    <scope>NUCLEOTIDE SEQUENCE [LARGE SCALE GENOMIC DNA]</scope>
    <source>
        <strain evidence="4">KNic</strain>
        <plasmid evidence="4">pPNK</plasmid>
    </source>
</reference>
<protein>
    <submittedName>
        <fullName evidence="3">Uncharacterized protein</fullName>
    </submittedName>
</protein>
<dbReference type="AlphaFoldDB" id="A0A0U5JF95"/>
<accession>A0A0U5JF95</accession>
<gene>
    <name evidence="3" type="ORF">PNK_p0122</name>
</gene>
<dbReference type="PATRIC" id="fig|389348.3.peg.2892"/>
<dbReference type="KEGG" id="pnl:PNK_p0122"/>
<keyword evidence="1" id="KW-0175">Coiled coil</keyword>
<feature type="coiled-coil region" evidence="1">
    <location>
        <begin position="104"/>
        <end position="166"/>
    </location>
</feature>
<proteinExistence type="predicted"/>
<geneLocation type="plasmid" evidence="4">
    <name>pPNK</name>
</geneLocation>
<dbReference type="EMBL" id="LN879503">
    <property type="protein sequence ID" value="CUI18174.1"/>
    <property type="molecule type" value="Genomic_DNA"/>
</dbReference>